<dbReference type="Proteomes" id="UP000250275">
    <property type="component" value="Unassembled WGS sequence"/>
</dbReference>
<reference evidence="2 3" key="1">
    <citation type="submission" date="2015-07" db="EMBL/GenBank/DDBJ databases">
        <title>The genome of Eufriesea mexicana.</title>
        <authorList>
            <person name="Pan H."/>
            <person name="Kapheim K."/>
        </authorList>
    </citation>
    <scope>NUCLEOTIDE SEQUENCE [LARGE SCALE GENOMIC DNA]</scope>
    <source>
        <strain evidence="2">0111107269</strain>
        <tissue evidence="2">Whole body</tissue>
    </source>
</reference>
<keyword evidence="3" id="KW-1185">Reference proteome</keyword>
<name>A0A310S823_9HYME</name>
<dbReference type="EMBL" id="KQ764883">
    <property type="protein sequence ID" value="OAD54281.1"/>
    <property type="molecule type" value="Genomic_DNA"/>
</dbReference>
<evidence type="ECO:0000313" key="2">
    <source>
        <dbReference type="EMBL" id="OAD54281.1"/>
    </source>
</evidence>
<organism evidence="2 3">
    <name type="scientific">Eufriesea mexicana</name>
    <dbReference type="NCBI Taxonomy" id="516756"/>
    <lineage>
        <taxon>Eukaryota</taxon>
        <taxon>Metazoa</taxon>
        <taxon>Ecdysozoa</taxon>
        <taxon>Arthropoda</taxon>
        <taxon>Hexapoda</taxon>
        <taxon>Insecta</taxon>
        <taxon>Pterygota</taxon>
        <taxon>Neoptera</taxon>
        <taxon>Endopterygota</taxon>
        <taxon>Hymenoptera</taxon>
        <taxon>Apocrita</taxon>
        <taxon>Aculeata</taxon>
        <taxon>Apoidea</taxon>
        <taxon>Anthophila</taxon>
        <taxon>Apidae</taxon>
        <taxon>Eufriesea</taxon>
    </lineage>
</organism>
<feature type="compositionally biased region" description="Polar residues" evidence="1">
    <location>
        <begin position="1"/>
        <end position="11"/>
    </location>
</feature>
<proteinExistence type="predicted"/>
<evidence type="ECO:0000313" key="3">
    <source>
        <dbReference type="Proteomes" id="UP000250275"/>
    </source>
</evidence>
<dbReference type="AlphaFoldDB" id="A0A310S823"/>
<protein>
    <submittedName>
        <fullName evidence="2">Uncharacterized protein</fullName>
    </submittedName>
</protein>
<accession>A0A310S823</accession>
<sequence>MPAGSTGSSPSIDDPADTRHLSQPDLASKIGYHFYDVNAIFPFGVLVSRKKNFPISDAHFGERSCPDPVRNVGLASFTAGELAPGCTRAITNYQAYTDDEQKHWFDKNDYRWLHERGVCTRPALVTSGQNQENRLKDRSIDICRDNGE</sequence>
<gene>
    <name evidence="2" type="ORF">WN48_08114</name>
</gene>
<feature type="region of interest" description="Disordered" evidence="1">
    <location>
        <begin position="1"/>
        <end position="20"/>
    </location>
</feature>
<evidence type="ECO:0000256" key="1">
    <source>
        <dbReference type="SAM" id="MobiDB-lite"/>
    </source>
</evidence>